<reference evidence="1" key="1">
    <citation type="submission" date="2018-02" db="EMBL/GenBank/DDBJ databases">
        <title>Rhizophora mucronata_Transcriptome.</title>
        <authorList>
            <person name="Meera S.P."/>
            <person name="Sreeshan A."/>
            <person name="Augustine A."/>
        </authorList>
    </citation>
    <scope>NUCLEOTIDE SEQUENCE</scope>
    <source>
        <tissue evidence="1">Leaf</tissue>
    </source>
</reference>
<dbReference type="EMBL" id="GGEC01023854">
    <property type="protein sequence ID" value="MBX04338.1"/>
    <property type="molecule type" value="Transcribed_RNA"/>
</dbReference>
<accession>A0A2P2KF22</accession>
<evidence type="ECO:0000313" key="1">
    <source>
        <dbReference type="EMBL" id="MBX04338.1"/>
    </source>
</evidence>
<dbReference type="EMBL" id="GGEC01023855">
    <property type="protein sequence ID" value="MBX04339.1"/>
    <property type="molecule type" value="Transcribed_RNA"/>
</dbReference>
<proteinExistence type="predicted"/>
<protein>
    <submittedName>
        <fullName evidence="1">NADH-cytochrome b5 reductase</fullName>
    </submittedName>
</protein>
<name>A0A2P2KF22_RHIMU</name>
<dbReference type="AlphaFoldDB" id="A0A2P2KF22"/>
<organism evidence="1">
    <name type="scientific">Rhizophora mucronata</name>
    <name type="common">Asiatic mangrove</name>
    <dbReference type="NCBI Taxonomy" id="61149"/>
    <lineage>
        <taxon>Eukaryota</taxon>
        <taxon>Viridiplantae</taxon>
        <taxon>Streptophyta</taxon>
        <taxon>Embryophyta</taxon>
        <taxon>Tracheophyta</taxon>
        <taxon>Spermatophyta</taxon>
        <taxon>Magnoliopsida</taxon>
        <taxon>eudicotyledons</taxon>
        <taxon>Gunneridae</taxon>
        <taxon>Pentapetalae</taxon>
        <taxon>rosids</taxon>
        <taxon>fabids</taxon>
        <taxon>Malpighiales</taxon>
        <taxon>Rhizophoraceae</taxon>
        <taxon>Rhizophora</taxon>
    </lineage>
</organism>
<sequence length="58" mass="6553">MGWRRWFCIQGNDSSTLSCTSTRYSDIEVRTSTNEQGHGCTPRVSWIHTPNAVPVLNV</sequence>